<comment type="caution">
    <text evidence="2">The sequence shown here is derived from an EMBL/GenBank/DDBJ whole genome shotgun (WGS) entry which is preliminary data.</text>
</comment>
<dbReference type="AlphaFoldDB" id="A0A326RJN9"/>
<protein>
    <submittedName>
        <fullName evidence="2">Uncharacterized protein</fullName>
    </submittedName>
</protein>
<dbReference type="Proteomes" id="UP000248917">
    <property type="component" value="Unassembled WGS sequence"/>
</dbReference>
<evidence type="ECO:0000313" key="2">
    <source>
        <dbReference type="EMBL" id="PZV76694.1"/>
    </source>
</evidence>
<evidence type="ECO:0000256" key="1">
    <source>
        <dbReference type="SAM" id="MobiDB-lite"/>
    </source>
</evidence>
<sequence>MTNNQFPIIKEWITCSLSLHTCTEQSRSIDLITTPHSPPQEPVPACPELDSGKNFGRDGGYNNF</sequence>
<keyword evidence="3" id="KW-1185">Reference proteome</keyword>
<proteinExistence type="predicted"/>
<feature type="region of interest" description="Disordered" evidence="1">
    <location>
        <begin position="31"/>
        <end position="64"/>
    </location>
</feature>
<feature type="compositionally biased region" description="Pro residues" evidence="1">
    <location>
        <begin position="36"/>
        <end position="45"/>
    </location>
</feature>
<accession>A0A326RJN9</accession>
<organism evidence="2 3">
    <name type="scientific">Algoriphagus aquaeductus</name>
    <dbReference type="NCBI Taxonomy" id="475299"/>
    <lineage>
        <taxon>Bacteria</taxon>
        <taxon>Pseudomonadati</taxon>
        <taxon>Bacteroidota</taxon>
        <taxon>Cytophagia</taxon>
        <taxon>Cytophagales</taxon>
        <taxon>Cyclobacteriaceae</taxon>
        <taxon>Algoriphagus</taxon>
    </lineage>
</organism>
<dbReference type="EMBL" id="QKTX01000024">
    <property type="protein sequence ID" value="PZV76694.1"/>
    <property type="molecule type" value="Genomic_DNA"/>
</dbReference>
<gene>
    <name evidence="2" type="ORF">CLV31_12419</name>
</gene>
<name>A0A326RJN9_9BACT</name>
<reference evidence="2 3" key="1">
    <citation type="submission" date="2018-06" db="EMBL/GenBank/DDBJ databases">
        <title>Genomic Encyclopedia of Archaeal and Bacterial Type Strains, Phase II (KMG-II): from individual species to whole genera.</title>
        <authorList>
            <person name="Goeker M."/>
        </authorList>
    </citation>
    <scope>NUCLEOTIDE SEQUENCE [LARGE SCALE GENOMIC DNA]</scope>
    <source>
        <strain evidence="2 3">T4</strain>
    </source>
</reference>
<evidence type="ECO:0000313" key="3">
    <source>
        <dbReference type="Proteomes" id="UP000248917"/>
    </source>
</evidence>